<dbReference type="EMBL" id="LGUB01000046">
    <property type="protein sequence ID" value="KRH94646.1"/>
    <property type="molecule type" value="Genomic_DNA"/>
</dbReference>
<keyword evidence="2" id="KW-1185">Reference proteome</keyword>
<name>A0A0R0LZ94_9MICR</name>
<protein>
    <submittedName>
        <fullName evidence="1">Uncharacterized protein</fullName>
    </submittedName>
</protein>
<dbReference type="Proteomes" id="UP000051530">
    <property type="component" value="Unassembled WGS sequence"/>
</dbReference>
<comment type="caution">
    <text evidence="1">The sequence shown here is derived from an EMBL/GenBank/DDBJ whole genome shotgun (WGS) entry which is preliminary data.</text>
</comment>
<dbReference type="VEuPathDB" id="MicrosporidiaDB:M153_1820001626"/>
<proteinExistence type="predicted"/>
<sequence length="81" mass="9376">MENLKDQENLKDVKQSLTNVNENFKDVKQNLPDMDENLKDVNNFNIAQNLIHLVKNVKSDDVEKSDRIIDLMSLFTNSKPS</sequence>
<reference evidence="1 2" key="1">
    <citation type="submission" date="2015-07" db="EMBL/GenBank/DDBJ databases">
        <title>The genome of Pseudoloma neurophilia, a relevant intracellular parasite of the zebrafish.</title>
        <authorList>
            <person name="Ndikumana S."/>
            <person name="Pelin A."/>
            <person name="Sanders J."/>
            <person name="Corradi N."/>
        </authorList>
    </citation>
    <scope>NUCLEOTIDE SEQUENCE [LARGE SCALE GENOMIC DNA]</scope>
    <source>
        <strain evidence="1 2">MK1</strain>
    </source>
</reference>
<gene>
    <name evidence="1" type="ORF">M153_1820001626</name>
</gene>
<evidence type="ECO:0000313" key="1">
    <source>
        <dbReference type="EMBL" id="KRH94646.1"/>
    </source>
</evidence>
<evidence type="ECO:0000313" key="2">
    <source>
        <dbReference type="Proteomes" id="UP000051530"/>
    </source>
</evidence>
<dbReference type="AlphaFoldDB" id="A0A0R0LZ94"/>
<organism evidence="1 2">
    <name type="scientific">Pseudoloma neurophilia</name>
    <dbReference type="NCBI Taxonomy" id="146866"/>
    <lineage>
        <taxon>Eukaryota</taxon>
        <taxon>Fungi</taxon>
        <taxon>Fungi incertae sedis</taxon>
        <taxon>Microsporidia</taxon>
        <taxon>Pseudoloma</taxon>
    </lineage>
</organism>
<accession>A0A0R0LZ94</accession>